<name>A0ABV4C1Z9_9MYCO</name>
<keyword evidence="2" id="KW-1185">Reference proteome</keyword>
<organism evidence="1 2">
    <name type="scientific">Mycobacterium servetii</name>
    <dbReference type="NCBI Taxonomy" id="3237418"/>
    <lineage>
        <taxon>Bacteria</taxon>
        <taxon>Bacillati</taxon>
        <taxon>Actinomycetota</taxon>
        <taxon>Actinomycetes</taxon>
        <taxon>Mycobacteriales</taxon>
        <taxon>Mycobacteriaceae</taxon>
        <taxon>Mycobacterium</taxon>
    </lineage>
</organism>
<protein>
    <recommendedName>
        <fullName evidence="3">Desulfoferrodoxin</fullName>
    </recommendedName>
</protein>
<dbReference type="EMBL" id="JBGEDP010000001">
    <property type="protein sequence ID" value="MEY8016248.1"/>
    <property type="molecule type" value="Genomic_DNA"/>
</dbReference>
<reference evidence="1 2" key="1">
    <citation type="submission" date="2024-08" db="EMBL/GenBank/DDBJ databases">
        <title>Mycobacterium servetensis sp. nov., a novel rapid-growing mycobacterial species recovered from a human patient in Zaragoza, Spain.</title>
        <authorList>
            <person name="Tristancho-Baro A.I."/>
            <person name="Buenestado-Serrano S."/>
            <person name="Garcia De Viedma D."/>
            <person name="Milagro-Beamonte A."/>
            <person name="Burillo N."/>
            <person name="Sanz S."/>
            <person name="Lopez-Calleja A.I."/>
            <person name="Penas-Utrilla D."/>
            <person name="Guardingo M."/>
            <person name="Garcia M.J."/>
            <person name="Vinuelas-Bayon J."/>
        </authorList>
    </citation>
    <scope>NUCLEOTIDE SEQUENCE [LARGE SCALE GENOMIC DNA]</scope>
    <source>
        <strain evidence="2">HUMS_12744610</strain>
    </source>
</reference>
<proteinExistence type="predicted"/>
<sequence length="48" mass="5268">MSRSAGARYECEECGAVLVYEKPCPCTSENEHSEVCCDKPMKQLVQAG</sequence>
<dbReference type="RefSeq" id="WP_369738642.1">
    <property type="nucleotide sequence ID" value="NZ_JBGEDP010000001.1"/>
</dbReference>
<gene>
    <name evidence="1" type="ORF">AB8998_15210</name>
</gene>
<evidence type="ECO:0000313" key="2">
    <source>
        <dbReference type="Proteomes" id="UP001564760"/>
    </source>
</evidence>
<accession>A0ABV4C1Z9</accession>
<evidence type="ECO:0008006" key="3">
    <source>
        <dbReference type="Google" id="ProtNLM"/>
    </source>
</evidence>
<comment type="caution">
    <text evidence="1">The sequence shown here is derived from an EMBL/GenBank/DDBJ whole genome shotgun (WGS) entry which is preliminary data.</text>
</comment>
<dbReference type="Proteomes" id="UP001564760">
    <property type="component" value="Unassembled WGS sequence"/>
</dbReference>
<evidence type="ECO:0000313" key="1">
    <source>
        <dbReference type="EMBL" id="MEY8016248.1"/>
    </source>
</evidence>